<evidence type="ECO:0000256" key="1">
    <source>
        <dbReference type="ARBA" id="ARBA00007381"/>
    </source>
</evidence>
<dbReference type="GO" id="GO:0140662">
    <property type="term" value="F:ATP-dependent protein folding chaperone"/>
    <property type="evidence" value="ECO:0007669"/>
    <property type="project" value="InterPro"/>
</dbReference>
<dbReference type="Gene3D" id="2.60.34.10">
    <property type="entry name" value="Substrate Binding Domain Of DNAk, Chain A, domain 1"/>
    <property type="match status" value="1"/>
</dbReference>
<sequence>MAVVGIDLGTTNSLVSVWRDDKSIIIPNALGELLTPSVVSVDDNGMVMVGRAAKDRLVTHPEQTAAQFKRLMGTSEKATLGKRQFSAEELSALVLKQLKADAEVYLGESVDEAIISVPAYFNNHQRTATLNAARLAGLKVERLINEPTAAALAYGIQENEEECRFIVIDLGGGTLDVSILEKFEDLLEVHATSGDSFLGGEDFTAAMLGAVCEQIGYERQALSREERAHLYRVCDEAKKALADQQEVPLVVSLGGKEHRLVFTREAFVQACSVLLDRIRGPVERAVLDAGMNREDFDEVILVGGATRMPVVRSHVGRLFGRIPATTIDPDLVVAMGAAVQAALKERNASLRDTVLTDVCPFSLGIEVSKEVGDQRSSGFFSVIIPRNTVIPTSRMDRFYTVADNQRVVNLSVYQGEQRMVRNNVKIGELIVQVPGARAGEEAVDVRFTYDINGVLEVQAGVVSTGMRSSLVIQNTTSEIDEQTLAKLLKDMEKLKFHPREDSANITLMGEAERMWAEALGDERNYLEELIQYFEAAMDSQDLQRCADARGLVEQRLAELRASRGRW</sequence>
<evidence type="ECO:0000256" key="3">
    <source>
        <dbReference type="ARBA" id="ARBA00022840"/>
    </source>
</evidence>
<keyword evidence="6" id="KW-1185">Reference proteome</keyword>
<dbReference type="Gene3D" id="3.30.420.40">
    <property type="match status" value="2"/>
</dbReference>
<protein>
    <submittedName>
        <fullName evidence="5">Molecular chaperone HscC</fullName>
    </submittedName>
</protein>
<evidence type="ECO:0000313" key="5">
    <source>
        <dbReference type="EMBL" id="POB01074.1"/>
    </source>
</evidence>
<dbReference type="InterPro" id="IPR043129">
    <property type="entry name" value="ATPase_NBD"/>
</dbReference>
<proteinExistence type="inferred from homology"/>
<dbReference type="GO" id="GO:0005524">
    <property type="term" value="F:ATP binding"/>
    <property type="evidence" value="ECO:0007669"/>
    <property type="project" value="UniProtKB-KW"/>
</dbReference>
<dbReference type="PROSITE" id="PS00329">
    <property type="entry name" value="HSP70_2"/>
    <property type="match status" value="1"/>
</dbReference>
<evidence type="ECO:0000256" key="4">
    <source>
        <dbReference type="RuleBase" id="RU003322"/>
    </source>
</evidence>
<evidence type="ECO:0000313" key="6">
    <source>
        <dbReference type="Proteomes" id="UP000243451"/>
    </source>
</evidence>
<dbReference type="SUPFAM" id="SSF100920">
    <property type="entry name" value="Heat shock protein 70kD (HSP70), peptide-binding domain"/>
    <property type="match status" value="1"/>
</dbReference>
<dbReference type="FunFam" id="3.30.420.40:FF:000144">
    <property type="entry name" value="Molecular chaperone HscC"/>
    <property type="match status" value="1"/>
</dbReference>
<gene>
    <name evidence="5" type="ORF">C1949_17285</name>
</gene>
<evidence type="ECO:0000256" key="2">
    <source>
        <dbReference type="ARBA" id="ARBA00022741"/>
    </source>
</evidence>
<dbReference type="AlphaFoldDB" id="A0A2P4ER45"/>
<comment type="caution">
    <text evidence="5">The sequence shown here is derived from an EMBL/GenBank/DDBJ whole genome shotgun (WGS) entry which is preliminary data.</text>
</comment>
<dbReference type="EMBL" id="PPSK01000024">
    <property type="protein sequence ID" value="POB01074.1"/>
    <property type="molecule type" value="Genomic_DNA"/>
</dbReference>
<organism evidence="5 6">
    <name type="scientific">Halopseudomonas oceani</name>
    <dbReference type="NCBI Taxonomy" id="1708783"/>
    <lineage>
        <taxon>Bacteria</taxon>
        <taxon>Pseudomonadati</taxon>
        <taxon>Pseudomonadota</taxon>
        <taxon>Gammaproteobacteria</taxon>
        <taxon>Pseudomonadales</taxon>
        <taxon>Pseudomonadaceae</taxon>
        <taxon>Halopseudomonas</taxon>
    </lineage>
</organism>
<keyword evidence="3 4" id="KW-0067">ATP-binding</keyword>
<dbReference type="PRINTS" id="PR00301">
    <property type="entry name" value="HEATSHOCK70"/>
</dbReference>
<dbReference type="RefSeq" id="WP_104739669.1">
    <property type="nucleotide sequence ID" value="NZ_BMHR01000021.1"/>
</dbReference>
<dbReference type="PROSITE" id="PS00297">
    <property type="entry name" value="HSP70_1"/>
    <property type="match status" value="1"/>
</dbReference>
<dbReference type="InterPro" id="IPR029047">
    <property type="entry name" value="HSP70_peptide-bd_sf"/>
</dbReference>
<dbReference type="Pfam" id="PF00012">
    <property type="entry name" value="HSP70"/>
    <property type="match status" value="2"/>
</dbReference>
<dbReference type="InterPro" id="IPR013126">
    <property type="entry name" value="Hsp_70_fam"/>
</dbReference>
<dbReference type="Gene3D" id="3.90.640.10">
    <property type="entry name" value="Actin, Chain A, domain 4"/>
    <property type="match status" value="1"/>
</dbReference>
<dbReference type="InterPro" id="IPR018181">
    <property type="entry name" value="Heat_shock_70_CS"/>
</dbReference>
<dbReference type="PROSITE" id="PS01036">
    <property type="entry name" value="HSP70_3"/>
    <property type="match status" value="1"/>
</dbReference>
<dbReference type="SUPFAM" id="SSF53067">
    <property type="entry name" value="Actin-like ATPase domain"/>
    <property type="match status" value="2"/>
</dbReference>
<dbReference type="PANTHER" id="PTHR19375">
    <property type="entry name" value="HEAT SHOCK PROTEIN 70KDA"/>
    <property type="match status" value="1"/>
</dbReference>
<reference evidence="5 6" key="1">
    <citation type="submission" date="2018-01" db="EMBL/GenBank/DDBJ databases">
        <title>Draft genome of the type strain Pseudomonas oceani DSM 100277 isolated from the deep water in Okinawa trough, northwestern Pacific Ocean.</title>
        <authorList>
            <person name="Gomila M."/>
            <person name="Mulet M."/>
            <person name="Garcia-Valdes E."/>
            <person name="Lalucat J."/>
        </authorList>
    </citation>
    <scope>NUCLEOTIDE SEQUENCE [LARGE SCALE GENOMIC DNA]</scope>
    <source>
        <strain evidence="5 6">DSM 100277</strain>
    </source>
</reference>
<keyword evidence="2 4" id="KW-0547">Nucleotide-binding</keyword>
<dbReference type="Proteomes" id="UP000243451">
    <property type="component" value="Unassembled WGS sequence"/>
</dbReference>
<dbReference type="OrthoDB" id="9766019at2"/>
<name>A0A2P4ER45_9GAMM</name>
<accession>A0A2P4ER45</accession>
<comment type="similarity">
    <text evidence="1 4">Belongs to the heat shock protein 70 family.</text>
</comment>